<protein>
    <submittedName>
        <fullName evidence="1">Uncharacterized protein</fullName>
    </submittedName>
</protein>
<accession>A0A0K2CLL0</accession>
<proteinExistence type="predicted"/>
<sequence length="161" mass="17246">MSKLMALGQRVFEVRVGTGTSAVLADQVIVGTGSSAVIAWQRLRSTSQTKGRVTVPQSSWTTLLASTVTGNGTGNFKGVYSWGTDVLQFLSFTRSVRLLVNGTQVAYQTGSFSNNGWSVTLETGPYRFYDGDVVEVQAYTTGTNRTSARNVDSSSLSVNLV</sequence>
<reference evidence="1 2" key="1">
    <citation type="submission" date="2015-08" db="EMBL/GenBank/DDBJ databases">
        <authorList>
            <person name="Adesuyi A.O."/>
            <person name="Belay S."/>
            <person name="Corso A.D."/>
            <person name="Debo C.J."/>
            <person name="Downie J."/>
            <person name="Durmaz C."/>
            <person name="Espinoza J.R."/>
            <person name="Gilliam M.L."/>
            <person name="Gooden M.C."/>
            <person name="Hervey R.L."/>
            <person name="Ilanchezhian M."/>
            <person name="Kamara A."/>
            <person name="Lanao D.A."/>
            <person name="Malapati S.H."/>
            <person name="Moondra S."/>
            <person name="Mattei A.M."/>
            <person name="May C.J."/>
            <person name="Modlin S.E."/>
            <person name="Sadik I."/>
            <person name="Saulenas K.M."/>
            <person name="Allen E.A."/>
            <person name="Whitaker A.L."/>
            <person name="Awate O.A."/>
            <person name="Gray V.C."/>
            <person name="Buchser W.J."/>
            <person name="Saha M.S."/>
            <person name="Delesalle V.A."/>
            <person name="Bradley K.W."/>
            <person name="Asai D.J."/>
            <person name="Bowman C.A."/>
            <person name="Russell D.A."/>
            <person name="Pope W.H."/>
            <person name="Jacobs-Sera D."/>
            <person name="Hendrix R.W."/>
            <person name="Hatfull G.F."/>
        </authorList>
    </citation>
    <scope>NUCLEOTIDE SEQUENCE [LARGE SCALE GENOMIC DNA]</scope>
</reference>
<evidence type="ECO:0000313" key="1">
    <source>
        <dbReference type="EMBL" id="ALA06475.1"/>
    </source>
</evidence>
<dbReference type="RefSeq" id="YP_009189681.1">
    <property type="nucleotide sequence ID" value="NC_028677.1"/>
</dbReference>
<dbReference type="GeneID" id="26517983"/>
<dbReference type="KEGG" id="vg:26517983"/>
<dbReference type="EMBL" id="KT372002">
    <property type="protein sequence ID" value="ALA06475.1"/>
    <property type="molecule type" value="Genomic_DNA"/>
</dbReference>
<gene>
    <name evidence="1" type="ORF">SEA_COSMICSANS_28</name>
</gene>
<evidence type="ECO:0000313" key="2">
    <source>
        <dbReference type="Proteomes" id="UP000203368"/>
    </source>
</evidence>
<name>A0A0K2CLL0_9CAUD</name>
<organism evidence="1 2">
    <name type="scientific">Rhodococcus phage CosmicSans</name>
    <dbReference type="NCBI Taxonomy" id="1701851"/>
    <lineage>
        <taxon>Viruses</taxon>
        <taxon>Duplodnaviria</taxon>
        <taxon>Heunggongvirae</taxon>
        <taxon>Uroviricota</taxon>
        <taxon>Caudoviricetes</taxon>
        <taxon>Rerduovirus</taxon>
        <taxon>Rerduovirus RER2</taxon>
    </lineage>
</organism>
<dbReference type="Proteomes" id="UP000203368">
    <property type="component" value="Segment"/>
</dbReference>